<keyword evidence="9" id="KW-1185">Reference proteome</keyword>
<comment type="subcellular location">
    <subcellularLocation>
        <location evidence="1">Cell membrane</location>
        <topology evidence="1">Multi-pass membrane protein</topology>
    </subcellularLocation>
</comment>
<feature type="transmembrane region" description="Helical" evidence="7">
    <location>
        <begin position="7"/>
        <end position="24"/>
    </location>
</feature>
<feature type="transmembrane region" description="Helical" evidence="7">
    <location>
        <begin position="44"/>
        <end position="61"/>
    </location>
</feature>
<feature type="transmembrane region" description="Helical" evidence="7">
    <location>
        <begin position="98"/>
        <end position="119"/>
    </location>
</feature>
<dbReference type="PANTHER" id="PTHR33452:SF4">
    <property type="entry name" value="BLL4328 PROTEIN"/>
    <property type="match status" value="1"/>
</dbReference>
<dbReference type="PANTHER" id="PTHR33452">
    <property type="entry name" value="OXIDOREDUCTASE CATD-RELATED"/>
    <property type="match status" value="1"/>
</dbReference>
<gene>
    <name evidence="8" type="ORF">FPZ24_08335</name>
</gene>
<accession>A0A5B8LI41</accession>
<dbReference type="AlphaFoldDB" id="A0A5B8LI41"/>
<keyword evidence="6 7" id="KW-0472">Membrane</keyword>
<protein>
    <submittedName>
        <fullName evidence="8">DoxX family protein</fullName>
    </submittedName>
</protein>
<organism evidence="8 9">
    <name type="scientific">Sphingomonas panacisoli</name>
    <dbReference type="NCBI Taxonomy" id="1813879"/>
    <lineage>
        <taxon>Bacteria</taxon>
        <taxon>Pseudomonadati</taxon>
        <taxon>Pseudomonadota</taxon>
        <taxon>Alphaproteobacteria</taxon>
        <taxon>Sphingomonadales</taxon>
        <taxon>Sphingomonadaceae</taxon>
        <taxon>Sphingomonas</taxon>
    </lineage>
</organism>
<dbReference type="InterPro" id="IPR051907">
    <property type="entry name" value="DoxX-like_oxidoreductase"/>
</dbReference>
<evidence type="ECO:0000256" key="1">
    <source>
        <dbReference type="ARBA" id="ARBA00004651"/>
    </source>
</evidence>
<evidence type="ECO:0000256" key="5">
    <source>
        <dbReference type="ARBA" id="ARBA00022989"/>
    </source>
</evidence>
<proteinExistence type="inferred from homology"/>
<dbReference type="Proteomes" id="UP000315673">
    <property type="component" value="Chromosome"/>
</dbReference>
<evidence type="ECO:0000256" key="3">
    <source>
        <dbReference type="ARBA" id="ARBA00022475"/>
    </source>
</evidence>
<evidence type="ECO:0000313" key="9">
    <source>
        <dbReference type="Proteomes" id="UP000315673"/>
    </source>
</evidence>
<dbReference type="KEGG" id="spai:FPZ24_08335"/>
<dbReference type="EMBL" id="CP042306">
    <property type="protein sequence ID" value="QDZ07489.1"/>
    <property type="molecule type" value="Genomic_DNA"/>
</dbReference>
<sequence>MPIPASWSPNLLSLLRIVAGLGFLQHGVSKYFGIPPFPMPLNPLLYTAGAIELVGGTLLVIGLFTRPAAFVLSGMSAAAYFIAHAPKSFFPAVNMGEAAMLYCFIFLYIAAAGAGPWSVDAMRNKAA</sequence>
<reference evidence="8 9" key="1">
    <citation type="submission" date="2019-07" db="EMBL/GenBank/DDBJ databases">
        <title>Full genome sequence of Sphingomonas sp. 4R-6-7(HKS19).</title>
        <authorList>
            <person name="Im W.-T."/>
        </authorList>
    </citation>
    <scope>NUCLEOTIDE SEQUENCE [LARGE SCALE GENOMIC DNA]</scope>
    <source>
        <strain evidence="8 9">HKS19</strain>
    </source>
</reference>
<comment type="similarity">
    <text evidence="2">Belongs to the DoxX family.</text>
</comment>
<dbReference type="OrthoDB" id="9808524at2"/>
<feature type="transmembrane region" description="Helical" evidence="7">
    <location>
        <begin position="68"/>
        <end position="86"/>
    </location>
</feature>
<evidence type="ECO:0000256" key="7">
    <source>
        <dbReference type="SAM" id="Phobius"/>
    </source>
</evidence>
<dbReference type="InterPro" id="IPR032808">
    <property type="entry name" value="DoxX"/>
</dbReference>
<keyword evidence="5 7" id="KW-1133">Transmembrane helix</keyword>
<dbReference type="Pfam" id="PF07681">
    <property type="entry name" value="DoxX"/>
    <property type="match status" value="1"/>
</dbReference>
<evidence type="ECO:0000313" key="8">
    <source>
        <dbReference type="EMBL" id="QDZ07489.1"/>
    </source>
</evidence>
<name>A0A5B8LI41_9SPHN</name>
<keyword evidence="3" id="KW-1003">Cell membrane</keyword>
<dbReference type="GO" id="GO:0005886">
    <property type="term" value="C:plasma membrane"/>
    <property type="evidence" value="ECO:0007669"/>
    <property type="project" value="UniProtKB-SubCell"/>
</dbReference>
<dbReference type="RefSeq" id="WP_146570999.1">
    <property type="nucleotide sequence ID" value="NZ_CP042306.1"/>
</dbReference>
<evidence type="ECO:0000256" key="4">
    <source>
        <dbReference type="ARBA" id="ARBA00022692"/>
    </source>
</evidence>
<keyword evidence="4 7" id="KW-0812">Transmembrane</keyword>
<evidence type="ECO:0000256" key="2">
    <source>
        <dbReference type="ARBA" id="ARBA00006679"/>
    </source>
</evidence>
<evidence type="ECO:0000256" key="6">
    <source>
        <dbReference type="ARBA" id="ARBA00023136"/>
    </source>
</evidence>